<evidence type="ECO:0000313" key="3">
    <source>
        <dbReference type="Proteomes" id="UP000033949"/>
    </source>
</evidence>
<accession>A0A0G1ADK9</accession>
<dbReference type="Proteomes" id="UP000033949">
    <property type="component" value="Unassembled WGS sequence"/>
</dbReference>
<sequence length="134" mass="15708">MSLRNIKLFIGAFVLLIYISIGIFGLFKFSHIAEAPMVDCPYAQNGYSICENSFDHINNWRQFSSAIFPSLFLFSFLIFGMILYFLGGQVFSNQKPFLFYKWKLFFYNKTSYNHLDKIIKWLSLFENSPSVYAV</sequence>
<evidence type="ECO:0000256" key="1">
    <source>
        <dbReference type="SAM" id="Phobius"/>
    </source>
</evidence>
<gene>
    <name evidence="2" type="ORF">UU82_C0031G0005</name>
</gene>
<dbReference type="AlphaFoldDB" id="A0A0G1ADK9"/>
<keyword evidence="1" id="KW-1133">Transmembrane helix</keyword>
<reference evidence="2 3" key="1">
    <citation type="journal article" date="2015" name="Nature">
        <title>rRNA introns, odd ribosomes, and small enigmatic genomes across a large radiation of phyla.</title>
        <authorList>
            <person name="Brown C.T."/>
            <person name="Hug L.A."/>
            <person name="Thomas B.C."/>
            <person name="Sharon I."/>
            <person name="Castelle C.J."/>
            <person name="Singh A."/>
            <person name="Wilkins M.J."/>
            <person name="Williams K.H."/>
            <person name="Banfield J.F."/>
        </authorList>
    </citation>
    <scope>NUCLEOTIDE SEQUENCE [LARGE SCALE GENOMIC DNA]</scope>
</reference>
<proteinExistence type="predicted"/>
<keyword evidence="1" id="KW-0812">Transmembrane</keyword>
<comment type="caution">
    <text evidence="2">The sequence shown here is derived from an EMBL/GenBank/DDBJ whole genome shotgun (WGS) entry which is preliminary data.</text>
</comment>
<dbReference type="EMBL" id="LCCC01000031">
    <property type="protein sequence ID" value="KKS23388.1"/>
    <property type="molecule type" value="Genomic_DNA"/>
</dbReference>
<feature type="transmembrane region" description="Helical" evidence="1">
    <location>
        <begin position="7"/>
        <end position="27"/>
    </location>
</feature>
<protein>
    <submittedName>
        <fullName evidence="2">Uncharacterized protein</fullName>
    </submittedName>
</protein>
<keyword evidence="1" id="KW-0472">Membrane</keyword>
<organism evidence="2 3">
    <name type="scientific">Candidatus Nomurabacteria bacterium GW2011_GWC2_41_8</name>
    <dbReference type="NCBI Taxonomy" id="1618755"/>
    <lineage>
        <taxon>Bacteria</taxon>
        <taxon>Candidatus Nomuraibacteriota</taxon>
    </lineage>
</organism>
<evidence type="ECO:0000313" key="2">
    <source>
        <dbReference type="EMBL" id="KKS23388.1"/>
    </source>
</evidence>
<feature type="transmembrane region" description="Helical" evidence="1">
    <location>
        <begin position="66"/>
        <end position="86"/>
    </location>
</feature>
<name>A0A0G1ADK9_9BACT</name>